<reference evidence="10" key="1">
    <citation type="submission" date="2013-08" db="EMBL/GenBank/DDBJ databases">
        <title>Oryza genome evolution.</title>
        <authorList>
            <person name="Wing R.A."/>
            <person name="Panaud O."/>
            <person name="Oliveira A.C."/>
        </authorList>
    </citation>
    <scope>NUCLEOTIDE SEQUENCE</scope>
</reference>
<dbReference type="PANTHER" id="PTHR43731:SF14">
    <property type="entry name" value="PRESENILIN-ASSOCIATED RHOMBOID-LIKE PROTEIN, MITOCHONDRIAL"/>
    <property type="match status" value="1"/>
</dbReference>
<proteinExistence type="inferred from homology"/>
<name>A0A0D9YFB5_9ORYZ</name>
<reference evidence="10" key="3">
    <citation type="submission" date="2018-05" db="EMBL/GenBank/DDBJ databases">
        <title>OgluRS3 (Oryza glumaepatula Reference Sequence Version 3).</title>
        <authorList>
            <person name="Zhang J."/>
            <person name="Kudrna D."/>
            <person name="Lee S."/>
            <person name="Talag J."/>
            <person name="Welchert J."/>
            <person name="Wing R.A."/>
        </authorList>
    </citation>
    <scope>NUCLEOTIDE SEQUENCE [LARGE SCALE GENOMIC DNA]</scope>
</reference>
<evidence type="ECO:0000256" key="5">
    <source>
        <dbReference type="ARBA" id="ARBA00022989"/>
    </source>
</evidence>
<dbReference type="InterPro" id="IPR022764">
    <property type="entry name" value="Peptidase_S54_rhomboid_dom"/>
</dbReference>
<keyword evidence="11" id="KW-1185">Reference proteome</keyword>
<feature type="transmembrane region" description="Helical" evidence="8">
    <location>
        <begin position="102"/>
        <end position="121"/>
    </location>
</feature>
<feature type="region of interest" description="Disordered" evidence="7">
    <location>
        <begin position="24"/>
        <end position="51"/>
    </location>
</feature>
<dbReference type="Proteomes" id="UP000026961">
    <property type="component" value="Chromosome 1"/>
</dbReference>
<evidence type="ECO:0000256" key="6">
    <source>
        <dbReference type="ARBA" id="ARBA00023136"/>
    </source>
</evidence>
<dbReference type="Pfam" id="PF01694">
    <property type="entry name" value="Rhomboid"/>
    <property type="match status" value="1"/>
</dbReference>
<keyword evidence="6 8" id="KW-0472">Membrane</keyword>
<dbReference type="GO" id="GO:0004252">
    <property type="term" value="F:serine-type endopeptidase activity"/>
    <property type="evidence" value="ECO:0007669"/>
    <property type="project" value="InterPro"/>
</dbReference>
<evidence type="ECO:0000256" key="8">
    <source>
        <dbReference type="SAM" id="Phobius"/>
    </source>
</evidence>
<reference evidence="10" key="2">
    <citation type="submission" date="2015-04" db="UniProtKB">
        <authorList>
            <consortium name="EnsemblPlants"/>
        </authorList>
    </citation>
    <scope>IDENTIFICATION</scope>
</reference>
<evidence type="ECO:0000256" key="2">
    <source>
        <dbReference type="ARBA" id="ARBA00009045"/>
    </source>
</evidence>
<dbReference type="PANTHER" id="PTHR43731">
    <property type="entry name" value="RHOMBOID PROTEASE"/>
    <property type="match status" value="1"/>
</dbReference>
<dbReference type="Gene3D" id="1.20.1540.10">
    <property type="entry name" value="Rhomboid-like"/>
    <property type="match status" value="1"/>
</dbReference>
<dbReference type="GO" id="GO:0016020">
    <property type="term" value="C:membrane"/>
    <property type="evidence" value="ECO:0007669"/>
    <property type="project" value="UniProtKB-SubCell"/>
</dbReference>
<dbReference type="Gramene" id="OGLUM01G36030.2">
    <property type="protein sequence ID" value="OGLUM01G36030.2"/>
    <property type="gene ID" value="OGLUM01G36030"/>
</dbReference>
<dbReference type="InterPro" id="IPR035952">
    <property type="entry name" value="Rhomboid-like_sf"/>
</dbReference>
<sequence length="263" mass="28777">MATGRRLLQFQSLLAQQALRLRAAPRPKPQPNPHHRFLHAPSSPAAASPSRLPLWRSTGSLLPAGSLELFSLQRRRSSGWFPSSSMFLSGVSWAKWLPSADGAVLMLVGANVGVFMLWHLADPSFMRRHFMISLDNFKSGRLHTLLTNAFSHAESGHLISNMIGLYFFGSSISNMFGPAFLLKLYVAGALAGSAFFLLEKAFLAPRRQFYGGWDNSRTPALGAILIGADLLRVKRQGQVSGTSHLGGALIAALAWARIRKGWI</sequence>
<dbReference type="EnsemblPlants" id="OGLUM01G36030.2">
    <property type="protein sequence ID" value="OGLUM01G36030.2"/>
    <property type="gene ID" value="OGLUM01G36030"/>
</dbReference>
<keyword evidence="4" id="KW-0378">Hydrolase</keyword>
<evidence type="ECO:0000256" key="7">
    <source>
        <dbReference type="SAM" id="MobiDB-lite"/>
    </source>
</evidence>
<evidence type="ECO:0000256" key="3">
    <source>
        <dbReference type="ARBA" id="ARBA00022692"/>
    </source>
</evidence>
<organism evidence="10">
    <name type="scientific">Oryza glumipatula</name>
    <dbReference type="NCBI Taxonomy" id="40148"/>
    <lineage>
        <taxon>Eukaryota</taxon>
        <taxon>Viridiplantae</taxon>
        <taxon>Streptophyta</taxon>
        <taxon>Embryophyta</taxon>
        <taxon>Tracheophyta</taxon>
        <taxon>Spermatophyta</taxon>
        <taxon>Magnoliopsida</taxon>
        <taxon>Liliopsida</taxon>
        <taxon>Poales</taxon>
        <taxon>Poaceae</taxon>
        <taxon>BOP clade</taxon>
        <taxon>Oryzoideae</taxon>
        <taxon>Oryzeae</taxon>
        <taxon>Oryzinae</taxon>
        <taxon>Oryza</taxon>
    </lineage>
</organism>
<evidence type="ECO:0000313" key="11">
    <source>
        <dbReference type="Proteomes" id="UP000026961"/>
    </source>
</evidence>
<feature type="compositionally biased region" description="Low complexity" evidence="7">
    <location>
        <begin position="40"/>
        <end position="50"/>
    </location>
</feature>
<keyword evidence="5 8" id="KW-1133">Transmembrane helix</keyword>
<keyword evidence="3 8" id="KW-0812">Transmembrane</keyword>
<comment type="subcellular location">
    <subcellularLocation>
        <location evidence="1">Membrane</location>
        <topology evidence="1">Multi-pass membrane protein</topology>
    </subcellularLocation>
</comment>
<feature type="domain" description="Peptidase S54 rhomboid" evidence="9">
    <location>
        <begin position="140"/>
        <end position="198"/>
    </location>
</feature>
<evidence type="ECO:0000256" key="1">
    <source>
        <dbReference type="ARBA" id="ARBA00004141"/>
    </source>
</evidence>
<accession>A0A0D9YFB5</accession>
<dbReference type="InterPro" id="IPR050925">
    <property type="entry name" value="Rhomboid_protease_S54"/>
</dbReference>
<feature type="transmembrane region" description="Helical" evidence="8">
    <location>
        <begin position="180"/>
        <end position="198"/>
    </location>
</feature>
<comment type="similarity">
    <text evidence="2">Belongs to the peptidase S54 family.</text>
</comment>
<evidence type="ECO:0000313" key="10">
    <source>
        <dbReference type="EnsemblPlants" id="OGLUM01G36030.2"/>
    </source>
</evidence>
<protein>
    <recommendedName>
        <fullName evidence="9">Peptidase S54 rhomboid domain-containing protein</fullName>
    </recommendedName>
</protein>
<evidence type="ECO:0000259" key="9">
    <source>
        <dbReference type="Pfam" id="PF01694"/>
    </source>
</evidence>
<dbReference type="AlphaFoldDB" id="A0A0D9YFB5"/>
<dbReference type="SUPFAM" id="SSF144091">
    <property type="entry name" value="Rhomboid-like"/>
    <property type="match status" value="1"/>
</dbReference>
<evidence type="ECO:0000256" key="4">
    <source>
        <dbReference type="ARBA" id="ARBA00022801"/>
    </source>
</evidence>